<evidence type="ECO:0000313" key="1">
    <source>
        <dbReference type="EMBL" id="KAF3492613.1"/>
    </source>
</evidence>
<proteinExistence type="predicted"/>
<protein>
    <submittedName>
        <fullName evidence="1">Uncharacterized protein</fullName>
    </submittedName>
</protein>
<dbReference type="EMBL" id="QGKV02002055">
    <property type="protein sequence ID" value="KAF3492613.1"/>
    <property type="molecule type" value="Genomic_DNA"/>
</dbReference>
<dbReference type="Proteomes" id="UP000266723">
    <property type="component" value="Unassembled WGS sequence"/>
</dbReference>
<comment type="caution">
    <text evidence="1">The sequence shown here is derived from an EMBL/GenBank/DDBJ whole genome shotgun (WGS) entry which is preliminary data.</text>
</comment>
<evidence type="ECO:0000313" key="2">
    <source>
        <dbReference type="Proteomes" id="UP000266723"/>
    </source>
</evidence>
<name>A0ABQ7A4L2_BRACR</name>
<organism evidence="1 2">
    <name type="scientific">Brassica cretica</name>
    <name type="common">Mustard</name>
    <dbReference type="NCBI Taxonomy" id="69181"/>
    <lineage>
        <taxon>Eukaryota</taxon>
        <taxon>Viridiplantae</taxon>
        <taxon>Streptophyta</taxon>
        <taxon>Embryophyta</taxon>
        <taxon>Tracheophyta</taxon>
        <taxon>Spermatophyta</taxon>
        <taxon>Magnoliopsida</taxon>
        <taxon>eudicotyledons</taxon>
        <taxon>Gunneridae</taxon>
        <taxon>Pentapetalae</taxon>
        <taxon>rosids</taxon>
        <taxon>malvids</taxon>
        <taxon>Brassicales</taxon>
        <taxon>Brassicaceae</taxon>
        <taxon>Brassiceae</taxon>
        <taxon>Brassica</taxon>
    </lineage>
</organism>
<keyword evidence="2" id="KW-1185">Reference proteome</keyword>
<reference evidence="1 2" key="1">
    <citation type="journal article" date="2020" name="BMC Genomics">
        <title>Intraspecific diversification of the crop wild relative Brassica cretica Lam. using demographic model selection.</title>
        <authorList>
            <person name="Kioukis A."/>
            <person name="Michalopoulou V.A."/>
            <person name="Briers L."/>
            <person name="Pirintsos S."/>
            <person name="Studholme D.J."/>
            <person name="Pavlidis P."/>
            <person name="Sarris P.F."/>
        </authorList>
    </citation>
    <scope>NUCLEOTIDE SEQUENCE [LARGE SCALE GENOMIC DNA]</scope>
    <source>
        <strain evidence="2">cv. PFS-1207/04</strain>
    </source>
</reference>
<accession>A0ABQ7A4L2</accession>
<sequence length="98" mass="11577">MKLLDEDTYSPLKAERSCKEEDDEKLDRKPVDVIFATSLTIGLGPWAYNLFDVGYLDFRERLFITRFAWTLNVLQQLSYKSISKKNKFLVYLKFKGEK</sequence>
<gene>
    <name evidence="1" type="ORF">DY000_02054851</name>
</gene>